<feature type="domain" description="Poly A polymerase head" evidence="9">
    <location>
        <begin position="22"/>
        <end position="142"/>
    </location>
</feature>
<dbReference type="PANTHER" id="PTHR46173">
    <property type="entry name" value="CCA TRNA NUCLEOTIDYLTRANSFERASE 1, MITOCHONDRIAL"/>
    <property type="match status" value="1"/>
</dbReference>
<dbReference type="Pfam" id="PF01743">
    <property type="entry name" value="PolyA_pol"/>
    <property type="match status" value="1"/>
</dbReference>
<name>D6YT10_WADCW</name>
<dbReference type="SUPFAM" id="SSF81891">
    <property type="entry name" value="Poly A polymerase C-terminal region-like"/>
    <property type="match status" value="1"/>
</dbReference>
<evidence type="ECO:0000256" key="5">
    <source>
        <dbReference type="ARBA" id="ARBA00022723"/>
    </source>
</evidence>
<dbReference type="OrthoDB" id="9805698at2"/>
<protein>
    <submittedName>
        <fullName evidence="11">Poly(A) polymerase</fullName>
        <ecNumber evidence="11">2.7.7.19</ecNumber>
    </submittedName>
</protein>
<gene>
    <name evidence="11" type="primary">pcnB3</name>
    <name evidence="11" type="ordered locus">wcw_1867</name>
</gene>
<keyword evidence="3" id="KW-0819">tRNA processing</keyword>
<dbReference type="SUPFAM" id="SSF81301">
    <property type="entry name" value="Nucleotidyltransferase"/>
    <property type="match status" value="1"/>
</dbReference>
<keyword evidence="8" id="KW-0694">RNA-binding</keyword>
<dbReference type="AlphaFoldDB" id="D6YT10"/>
<evidence type="ECO:0000256" key="1">
    <source>
        <dbReference type="ARBA" id="ARBA00001946"/>
    </source>
</evidence>
<dbReference type="KEGG" id="wch:wcw_1867"/>
<dbReference type="CDD" id="cd05398">
    <property type="entry name" value="NT_ClassII-CCAase"/>
    <property type="match status" value="1"/>
</dbReference>
<dbReference type="Gene3D" id="3.30.460.10">
    <property type="entry name" value="Beta Polymerase, domain 2"/>
    <property type="match status" value="1"/>
</dbReference>
<proteinExistence type="inferred from homology"/>
<keyword evidence="5" id="KW-0479">Metal-binding</keyword>
<dbReference type="GO" id="GO:0046872">
    <property type="term" value="F:metal ion binding"/>
    <property type="evidence" value="ECO:0007669"/>
    <property type="project" value="UniProtKB-KW"/>
</dbReference>
<dbReference type="HOGENOM" id="CLU_015961_3_0_0"/>
<dbReference type="RefSeq" id="WP_013182905.1">
    <property type="nucleotide sequence ID" value="NC_014225.1"/>
</dbReference>
<evidence type="ECO:0000256" key="3">
    <source>
        <dbReference type="ARBA" id="ARBA00022694"/>
    </source>
</evidence>
<dbReference type="Pfam" id="PF12627">
    <property type="entry name" value="PolyA_pol_RNAbd"/>
    <property type="match status" value="1"/>
</dbReference>
<evidence type="ECO:0000259" key="10">
    <source>
        <dbReference type="Pfam" id="PF12627"/>
    </source>
</evidence>
<dbReference type="GO" id="GO:0000166">
    <property type="term" value="F:nucleotide binding"/>
    <property type="evidence" value="ECO:0007669"/>
    <property type="project" value="UniProtKB-KW"/>
</dbReference>
<accession>D6YT10</accession>
<evidence type="ECO:0000313" key="11">
    <source>
        <dbReference type="EMBL" id="ADI39205.1"/>
    </source>
</evidence>
<dbReference type="Proteomes" id="UP000001505">
    <property type="component" value="Chromosome"/>
</dbReference>
<keyword evidence="4 11" id="KW-0548">Nucleotidyltransferase</keyword>
<dbReference type="eggNOG" id="COG0617">
    <property type="taxonomic scope" value="Bacteria"/>
</dbReference>
<dbReference type="STRING" id="716544.wcw_1867"/>
<reference evidence="11 12" key="1">
    <citation type="journal article" date="2010" name="PLoS ONE">
        <title>The Waddlia genome: a window into chlamydial biology.</title>
        <authorList>
            <person name="Bertelli C."/>
            <person name="Collyn F."/>
            <person name="Croxatto A."/>
            <person name="Ruckert C."/>
            <person name="Polkinghorne A."/>
            <person name="Kebbi-Beghdadi C."/>
            <person name="Goesmann A."/>
            <person name="Vaughan L."/>
            <person name="Greub G."/>
        </authorList>
    </citation>
    <scope>NUCLEOTIDE SEQUENCE [LARGE SCALE GENOMIC DNA]</scope>
    <source>
        <strain evidence="12">ATCC VR-1470 / WSU 86-1044</strain>
    </source>
</reference>
<evidence type="ECO:0000256" key="2">
    <source>
        <dbReference type="ARBA" id="ARBA00022679"/>
    </source>
</evidence>
<keyword evidence="2 8" id="KW-0808">Transferase</keyword>
<dbReference type="InterPro" id="IPR043519">
    <property type="entry name" value="NT_sf"/>
</dbReference>
<organism evidence="11 12">
    <name type="scientific">Waddlia chondrophila (strain ATCC VR-1470 / WSU 86-1044)</name>
    <dbReference type="NCBI Taxonomy" id="716544"/>
    <lineage>
        <taxon>Bacteria</taxon>
        <taxon>Pseudomonadati</taxon>
        <taxon>Chlamydiota</taxon>
        <taxon>Chlamydiia</taxon>
        <taxon>Parachlamydiales</taxon>
        <taxon>Waddliaceae</taxon>
        <taxon>Waddlia</taxon>
    </lineage>
</organism>
<dbReference type="InterPro" id="IPR002646">
    <property type="entry name" value="PolA_pol_head_dom"/>
</dbReference>
<keyword evidence="6" id="KW-0547">Nucleotide-binding</keyword>
<dbReference type="InterPro" id="IPR050264">
    <property type="entry name" value="Bact_CCA-adding_enz_type3_sf"/>
</dbReference>
<sequence length="403" mass="46256">MTNVESGALKIIQTLRNAGYAAYYAGGWVRDFLLDHPSDDIDIATDAKPEKIVELFQKTIEVGISFGVVVVLMDGHQYEVATFREDLGYEDGRRPTQCAYTNAEGDAKRRDFTINGMFYDPLEKNVIDFVDGRKDLEKGVIRAIGDPYERFKEDRLRMIRAIRFTYRFGYALDPDTEQAIKDHAHCLFPAVAMERVWHELQKMARYPSFGEALLKMHAVGLLAEVFPPLKKVPEIELLKRVEAINRFPLECPAVLQVMELFPNSPLEEQVAFCYYLKVSNKEIKLVEYTHQVRTQVSDQDADWVPLYAHPQAETVLQVVCARKNGGQFQVHRERMDRLRVHINRIVNQSPVVSASMLLEEGIVPGRQMGELLREAERLAISHDLHLPEEVLLLLKKQTVWSKE</sequence>
<comment type="similarity">
    <text evidence="8">Belongs to the tRNA nucleotidyltransferase/poly(A) polymerase family.</text>
</comment>
<dbReference type="PANTHER" id="PTHR46173:SF1">
    <property type="entry name" value="CCA TRNA NUCLEOTIDYLTRANSFERASE 1, MITOCHONDRIAL"/>
    <property type="match status" value="1"/>
</dbReference>
<comment type="cofactor">
    <cofactor evidence="1">
        <name>Mg(2+)</name>
        <dbReference type="ChEBI" id="CHEBI:18420"/>
    </cofactor>
</comment>
<dbReference type="GO" id="GO:0000049">
    <property type="term" value="F:tRNA binding"/>
    <property type="evidence" value="ECO:0007669"/>
    <property type="project" value="TreeGrafter"/>
</dbReference>
<evidence type="ECO:0000256" key="4">
    <source>
        <dbReference type="ARBA" id="ARBA00022695"/>
    </source>
</evidence>
<dbReference type="GO" id="GO:0008033">
    <property type="term" value="P:tRNA processing"/>
    <property type="evidence" value="ECO:0007669"/>
    <property type="project" value="UniProtKB-KW"/>
</dbReference>
<evidence type="ECO:0000259" key="9">
    <source>
        <dbReference type="Pfam" id="PF01743"/>
    </source>
</evidence>
<dbReference type="GO" id="GO:1990817">
    <property type="term" value="F:poly(A) RNA polymerase activity"/>
    <property type="evidence" value="ECO:0007669"/>
    <property type="project" value="UniProtKB-EC"/>
</dbReference>
<evidence type="ECO:0000256" key="6">
    <source>
        <dbReference type="ARBA" id="ARBA00022741"/>
    </source>
</evidence>
<evidence type="ECO:0000313" key="12">
    <source>
        <dbReference type="Proteomes" id="UP000001505"/>
    </source>
</evidence>
<dbReference type="Gene3D" id="1.10.3090.10">
    <property type="entry name" value="cca-adding enzyme, domain 2"/>
    <property type="match status" value="1"/>
</dbReference>
<dbReference type="EC" id="2.7.7.19" evidence="11"/>
<dbReference type="InterPro" id="IPR032828">
    <property type="entry name" value="PolyA_RNA-bd"/>
</dbReference>
<evidence type="ECO:0000256" key="7">
    <source>
        <dbReference type="ARBA" id="ARBA00022842"/>
    </source>
</evidence>
<keyword evidence="7" id="KW-0460">Magnesium</keyword>
<feature type="domain" description="tRNA nucleotidyltransferase/poly(A) polymerase RNA and SrmB- binding" evidence="10">
    <location>
        <begin position="169"/>
        <end position="230"/>
    </location>
</feature>
<keyword evidence="12" id="KW-1185">Reference proteome</keyword>
<dbReference type="EMBL" id="CP001928">
    <property type="protein sequence ID" value="ADI39205.1"/>
    <property type="molecule type" value="Genomic_DNA"/>
</dbReference>
<evidence type="ECO:0000256" key="8">
    <source>
        <dbReference type="RuleBase" id="RU003953"/>
    </source>
</evidence>